<dbReference type="AlphaFoldDB" id="A0A9W6ZKB2"/>
<protein>
    <submittedName>
        <fullName evidence="2">Uncharacterized protein</fullName>
    </submittedName>
</protein>
<evidence type="ECO:0000313" key="2">
    <source>
        <dbReference type="EMBL" id="GMH51840.1"/>
    </source>
</evidence>
<reference evidence="2" key="1">
    <citation type="submission" date="2022-07" db="EMBL/GenBank/DDBJ databases">
        <title>Genome analysis of Parmales, a sister group of diatoms, reveals the evolutionary specialization of diatoms from phago-mixotrophs to photoautotrophs.</title>
        <authorList>
            <person name="Ban H."/>
            <person name="Sato S."/>
            <person name="Yoshikawa S."/>
            <person name="Kazumasa Y."/>
            <person name="Nakamura Y."/>
            <person name="Ichinomiya M."/>
            <person name="Saitoh K."/>
            <person name="Sato N."/>
            <person name="Blanc-Mathieu R."/>
            <person name="Endo H."/>
            <person name="Kuwata A."/>
            <person name="Ogata H."/>
        </authorList>
    </citation>
    <scope>NUCLEOTIDE SEQUENCE</scope>
</reference>
<accession>A0A9W6ZKB2</accession>
<proteinExistence type="predicted"/>
<organism evidence="2 3">
    <name type="scientific">Triparma retinervis</name>
    <dbReference type="NCBI Taxonomy" id="2557542"/>
    <lineage>
        <taxon>Eukaryota</taxon>
        <taxon>Sar</taxon>
        <taxon>Stramenopiles</taxon>
        <taxon>Ochrophyta</taxon>
        <taxon>Bolidophyceae</taxon>
        <taxon>Parmales</taxon>
        <taxon>Triparmaceae</taxon>
        <taxon>Triparma</taxon>
    </lineage>
</organism>
<name>A0A9W6ZKB2_9STRA</name>
<feature type="region of interest" description="Disordered" evidence="1">
    <location>
        <begin position="99"/>
        <end position="120"/>
    </location>
</feature>
<dbReference type="EMBL" id="BRXZ01003294">
    <property type="protein sequence ID" value="GMH51840.1"/>
    <property type="molecule type" value="Genomic_DNA"/>
</dbReference>
<comment type="caution">
    <text evidence="2">The sequence shown here is derived from an EMBL/GenBank/DDBJ whole genome shotgun (WGS) entry which is preliminary data.</text>
</comment>
<dbReference type="OrthoDB" id="10569423at2759"/>
<gene>
    <name evidence="2" type="ORF">TrRE_jg3288</name>
</gene>
<evidence type="ECO:0000313" key="3">
    <source>
        <dbReference type="Proteomes" id="UP001165082"/>
    </source>
</evidence>
<sequence length="194" mass="20820">MVQVQLNHPKIPKIASIIDVPLGSQEIPVPFLALPTTALGLFGFIMTVNVQLLYEGDEELANEGQTASEAKAAAKEGAGKVMSSFKSFNPFAKTKKVNVKTETAASTPTPPAEGEKAKSNSISLSTERNITEFKKIKIALGFNFRIEDITGIISISIPELPIWVMDAAVDAEELKKAKVKAQQKAKGIGKKIGK</sequence>
<evidence type="ECO:0000256" key="1">
    <source>
        <dbReference type="SAM" id="MobiDB-lite"/>
    </source>
</evidence>
<keyword evidence="3" id="KW-1185">Reference proteome</keyword>
<dbReference type="Proteomes" id="UP001165082">
    <property type="component" value="Unassembled WGS sequence"/>
</dbReference>